<dbReference type="InterPro" id="IPR011701">
    <property type="entry name" value="MFS"/>
</dbReference>
<feature type="transmembrane region" description="Helical" evidence="8">
    <location>
        <begin position="181"/>
        <end position="200"/>
    </location>
</feature>
<gene>
    <name evidence="9" type="ORF">BEWA_020000</name>
</gene>
<evidence type="ECO:0000256" key="1">
    <source>
        <dbReference type="ARBA" id="ARBA00004141"/>
    </source>
</evidence>
<evidence type="ECO:0000256" key="6">
    <source>
        <dbReference type="ARBA" id="ARBA00022989"/>
    </source>
</evidence>
<dbReference type="eggNOG" id="ENOG502SAKG">
    <property type="taxonomic scope" value="Eukaryota"/>
</dbReference>
<evidence type="ECO:0000313" key="10">
    <source>
        <dbReference type="Proteomes" id="UP000031512"/>
    </source>
</evidence>
<dbReference type="SUPFAM" id="SSF103473">
    <property type="entry name" value="MFS general substrate transporter"/>
    <property type="match status" value="1"/>
</dbReference>
<feature type="transmembrane region" description="Helical" evidence="8">
    <location>
        <begin position="35"/>
        <end position="54"/>
    </location>
</feature>
<keyword evidence="7 8" id="KW-0472">Membrane</keyword>
<feature type="transmembrane region" description="Helical" evidence="8">
    <location>
        <begin position="99"/>
        <end position="121"/>
    </location>
</feature>
<feature type="transmembrane region" description="Helical" evidence="8">
    <location>
        <begin position="313"/>
        <end position="333"/>
    </location>
</feature>
<keyword evidence="5" id="KW-0029">Amino-acid transport</keyword>
<dbReference type="Pfam" id="PF07690">
    <property type="entry name" value="MFS_1"/>
    <property type="match status" value="1"/>
</dbReference>
<dbReference type="RefSeq" id="XP_004828820.1">
    <property type="nucleotide sequence ID" value="XM_004828763.1"/>
</dbReference>
<name>L0AW76_THEEQ</name>
<dbReference type="OrthoDB" id="330047at2759"/>
<dbReference type="STRING" id="1537102.L0AW76"/>
<evidence type="ECO:0000256" key="5">
    <source>
        <dbReference type="ARBA" id="ARBA00022970"/>
    </source>
</evidence>
<dbReference type="EMBL" id="CP001669">
    <property type="protein sequence ID" value="AFZ79154.1"/>
    <property type="molecule type" value="Genomic_DNA"/>
</dbReference>
<protein>
    <submittedName>
        <fullName evidence="9">Uncharacterized protein</fullName>
    </submittedName>
</protein>
<accession>L0AW76</accession>
<feature type="transmembrane region" description="Helical" evidence="8">
    <location>
        <begin position="371"/>
        <end position="390"/>
    </location>
</feature>
<dbReference type="GO" id="GO:0016020">
    <property type="term" value="C:membrane"/>
    <property type="evidence" value="ECO:0007669"/>
    <property type="project" value="UniProtKB-SubCell"/>
</dbReference>
<dbReference type="GO" id="GO:0006865">
    <property type="term" value="P:amino acid transport"/>
    <property type="evidence" value="ECO:0007669"/>
    <property type="project" value="UniProtKB-KW"/>
</dbReference>
<evidence type="ECO:0000313" key="9">
    <source>
        <dbReference type="EMBL" id="AFZ79154.1"/>
    </source>
</evidence>
<dbReference type="GeneID" id="15806141"/>
<dbReference type="InterPro" id="IPR052599">
    <property type="entry name" value="SLC43A_AATransporter"/>
</dbReference>
<proteinExistence type="inferred from homology"/>
<keyword evidence="6 8" id="KW-1133">Transmembrane helix</keyword>
<dbReference type="Proteomes" id="UP000031512">
    <property type="component" value="Chromosome 1"/>
</dbReference>
<feature type="transmembrane region" description="Helical" evidence="8">
    <location>
        <begin position="128"/>
        <end position="144"/>
    </location>
</feature>
<comment type="subcellular location">
    <subcellularLocation>
        <location evidence="1">Membrane</location>
        <topology evidence="1">Multi-pass membrane protein</topology>
    </subcellularLocation>
</comment>
<dbReference type="Gene3D" id="1.20.1250.20">
    <property type="entry name" value="MFS general substrate transporter like domains"/>
    <property type="match status" value="1"/>
</dbReference>
<evidence type="ECO:0000256" key="4">
    <source>
        <dbReference type="ARBA" id="ARBA00022692"/>
    </source>
</evidence>
<evidence type="ECO:0000256" key="2">
    <source>
        <dbReference type="ARBA" id="ARBA00006595"/>
    </source>
</evidence>
<dbReference type="VEuPathDB" id="PiroplasmaDB:BEWA_020000"/>
<evidence type="ECO:0000256" key="3">
    <source>
        <dbReference type="ARBA" id="ARBA00022448"/>
    </source>
</evidence>
<feature type="transmembrane region" description="Helical" evidence="8">
    <location>
        <begin position="150"/>
        <end position="169"/>
    </location>
</feature>
<dbReference type="InterPro" id="IPR036259">
    <property type="entry name" value="MFS_trans_sf"/>
</dbReference>
<feature type="transmembrane region" description="Helical" evidence="8">
    <location>
        <begin position="463"/>
        <end position="483"/>
    </location>
</feature>
<evidence type="ECO:0000256" key="8">
    <source>
        <dbReference type="SAM" id="Phobius"/>
    </source>
</evidence>
<dbReference type="PANTHER" id="PTHR20772">
    <property type="entry name" value="PROTEIN FMP42"/>
    <property type="match status" value="1"/>
</dbReference>
<sequence>MGKCKFSDTIYDTVSVEEGHNAPTQSKVYGLSRTLFFLVAIYTMLTISRFMWAFPPFYDMLLSSGAFAWLCEGTTAPVIIEGVKQPFLCLAQDEAISRIYSLITGSVLISSIFAGAFNLILGAKKCGMIGSALIFCGTILMGVSNENFRAHHAAAVLLGLGMDAVSFPCFNSTLLFPGHELFVTSILASGISVGMALPLLMKLLFEKFTLSFATLMIWYAFLAPGLCFILYTLFYPPNRFYKQHELDTALQYILSNAEDSPKVGVEDDVAHSPLENESKDSDDHSIKMRILSAFGISNQNYDLLCKSLLSMHFLLITVVFICVMLTSVFYMSASSQLLSNHHRNVLAIGMPLAFIPCVVLSPLLDRLGSMFVLWFEVIFEFFMILFLWVNSNVARFISIACYSFYASYLNGQLWVFSVETFDPSIHTFMLGLLSFVGGISALIAPYAYGLFIEGSDSGIANGIPLFLGIVVIQIIVLGFLHVVKHKKNKIF</sequence>
<comment type="similarity">
    <text evidence="2">Belongs to the SLC43A transporter (TC 2.A.1.44) family.</text>
</comment>
<feature type="transmembrane region" description="Helical" evidence="8">
    <location>
        <begin position="396"/>
        <end position="416"/>
    </location>
</feature>
<feature type="transmembrane region" description="Helical" evidence="8">
    <location>
        <begin position="212"/>
        <end position="234"/>
    </location>
</feature>
<dbReference type="GO" id="GO:0022857">
    <property type="term" value="F:transmembrane transporter activity"/>
    <property type="evidence" value="ECO:0007669"/>
    <property type="project" value="InterPro"/>
</dbReference>
<dbReference type="PANTHER" id="PTHR20772:SF2">
    <property type="entry name" value="PROTEIN FMP42"/>
    <property type="match status" value="1"/>
</dbReference>
<feature type="transmembrane region" description="Helical" evidence="8">
    <location>
        <begin position="345"/>
        <end position="364"/>
    </location>
</feature>
<keyword evidence="4 8" id="KW-0812">Transmembrane</keyword>
<feature type="transmembrane region" description="Helical" evidence="8">
    <location>
        <begin position="428"/>
        <end position="451"/>
    </location>
</feature>
<dbReference type="KEGG" id="beq:BEWA_020000"/>
<reference evidence="9 10" key="1">
    <citation type="journal article" date="2012" name="BMC Genomics">
        <title>Comparative genomic analysis and phylogenetic position of Theileria equi.</title>
        <authorList>
            <person name="Kappmeyer L.S."/>
            <person name="Thiagarajan M."/>
            <person name="Herndon D.R."/>
            <person name="Ramsay J.D."/>
            <person name="Caler E."/>
            <person name="Djikeng A."/>
            <person name="Gillespie J.J."/>
            <person name="Lau A.O."/>
            <person name="Roalson E.H."/>
            <person name="Silva J.C."/>
            <person name="Silva M.G."/>
            <person name="Suarez C.E."/>
            <person name="Ueti M.W."/>
            <person name="Nene V.M."/>
            <person name="Mealey R.H."/>
            <person name="Knowles D.P."/>
            <person name="Brayton K.A."/>
        </authorList>
    </citation>
    <scope>NUCLEOTIDE SEQUENCE [LARGE SCALE GENOMIC DNA]</scope>
    <source>
        <strain evidence="9 10">WA</strain>
    </source>
</reference>
<keyword evidence="3" id="KW-0813">Transport</keyword>
<evidence type="ECO:0000256" key="7">
    <source>
        <dbReference type="ARBA" id="ARBA00023136"/>
    </source>
</evidence>
<organism evidence="9 10">
    <name type="scientific">Theileria equi strain WA</name>
    <dbReference type="NCBI Taxonomy" id="1537102"/>
    <lineage>
        <taxon>Eukaryota</taxon>
        <taxon>Sar</taxon>
        <taxon>Alveolata</taxon>
        <taxon>Apicomplexa</taxon>
        <taxon>Aconoidasida</taxon>
        <taxon>Piroplasmida</taxon>
        <taxon>Theileriidae</taxon>
        <taxon>Theileria</taxon>
    </lineage>
</organism>
<keyword evidence="10" id="KW-1185">Reference proteome</keyword>
<dbReference type="AlphaFoldDB" id="L0AW76"/>